<comment type="caution">
    <text evidence="1">The sequence shown here is derived from an EMBL/GenBank/DDBJ whole genome shotgun (WGS) entry which is preliminary data.</text>
</comment>
<proteinExistence type="predicted"/>
<evidence type="ECO:0000313" key="1">
    <source>
        <dbReference type="EMBL" id="GBM19706.1"/>
    </source>
</evidence>
<name>A0A4Y2DUL4_ARAVE</name>
<dbReference type="AlphaFoldDB" id="A0A4Y2DUL4"/>
<protein>
    <submittedName>
        <fullName evidence="1">Uncharacterized protein</fullName>
    </submittedName>
</protein>
<dbReference type="EMBL" id="BGPR01090532">
    <property type="protein sequence ID" value="GBM19706.1"/>
    <property type="molecule type" value="Genomic_DNA"/>
</dbReference>
<dbReference type="OrthoDB" id="6753017at2759"/>
<gene>
    <name evidence="1" type="ORF">AVEN_79781_1</name>
</gene>
<keyword evidence="2" id="KW-1185">Reference proteome</keyword>
<accession>A0A4Y2DUL4</accession>
<sequence>MHATNTVCEGLEDLAKVKMDTTDKHVDESDSRVKRDTEDIKKLLEWFLLHDHFPVVEKIISIVSGVVGEEKINCHNARKVGITSMTKMFGQTFNNIKLKRVDKVLLLLTISSAIKVHDEKVPIDPVLLFQRMSIIKSFEDELETFFKYELAPYPLSLFDAIGMRKTQKISHL</sequence>
<organism evidence="1 2">
    <name type="scientific">Araneus ventricosus</name>
    <name type="common">Orbweaver spider</name>
    <name type="synonym">Epeira ventricosa</name>
    <dbReference type="NCBI Taxonomy" id="182803"/>
    <lineage>
        <taxon>Eukaryota</taxon>
        <taxon>Metazoa</taxon>
        <taxon>Ecdysozoa</taxon>
        <taxon>Arthropoda</taxon>
        <taxon>Chelicerata</taxon>
        <taxon>Arachnida</taxon>
        <taxon>Araneae</taxon>
        <taxon>Araneomorphae</taxon>
        <taxon>Entelegynae</taxon>
        <taxon>Araneoidea</taxon>
        <taxon>Araneidae</taxon>
        <taxon>Araneus</taxon>
    </lineage>
</organism>
<dbReference type="Proteomes" id="UP000499080">
    <property type="component" value="Unassembled WGS sequence"/>
</dbReference>
<reference evidence="1 2" key="1">
    <citation type="journal article" date="2019" name="Sci. Rep.">
        <title>Orb-weaving spider Araneus ventricosus genome elucidates the spidroin gene catalogue.</title>
        <authorList>
            <person name="Kono N."/>
            <person name="Nakamura H."/>
            <person name="Ohtoshi R."/>
            <person name="Moran D.A.P."/>
            <person name="Shinohara A."/>
            <person name="Yoshida Y."/>
            <person name="Fujiwara M."/>
            <person name="Mori M."/>
            <person name="Tomita M."/>
            <person name="Arakawa K."/>
        </authorList>
    </citation>
    <scope>NUCLEOTIDE SEQUENCE [LARGE SCALE GENOMIC DNA]</scope>
</reference>
<evidence type="ECO:0000313" key="2">
    <source>
        <dbReference type="Proteomes" id="UP000499080"/>
    </source>
</evidence>